<reference evidence="9" key="1">
    <citation type="journal article" date="2023" name="Mol. Phylogenet. Evol.">
        <title>Genome-scale phylogeny and comparative genomics of the fungal order Sordariales.</title>
        <authorList>
            <person name="Hensen N."/>
            <person name="Bonometti L."/>
            <person name="Westerberg I."/>
            <person name="Brannstrom I.O."/>
            <person name="Guillou S."/>
            <person name="Cros-Aarteil S."/>
            <person name="Calhoun S."/>
            <person name="Haridas S."/>
            <person name="Kuo A."/>
            <person name="Mondo S."/>
            <person name="Pangilinan J."/>
            <person name="Riley R."/>
            <person name="LaButti K."/>
            <person name="Andreopoulos B."/>
            <person name="Lipzen A."/>
            <person name="Chen C."/>
            <person name="Yan M."/>
            <person name="Daum C."/>
            <person name="Ng V."/>
            <person name="Clum A."/>
            <person name="Steindorff A."/>
            <person name="Ohm R.A."/>
            <person name="Martin F."/>
            <person name="Silar P."/>
            <person name="Natvig D.O."/>
            <person name="Lalanne C."/>
            <person name="Gautier V."/>
            <person name="Ament-Velasquez S.L."/>
            <person name="Kruys A."/>
            <person name="Hutchinson M.I."/>
            <person name="Powell A.J."/>
            <person name="Barry K."/>
            <person name="Miller A.N."/>
            <person name="Grigoriev I.V."/>
            <person name="Debuchy R."/>
            <person name="Gladieux P."/>
            <person name="Hiltunen Thoren M."/>
            <person name="Johannesson H."/>
        </authorList>
    </citation>
    <scope>NUCLEOTIDE SEQUENCE [LARGE SCALE GENOMIC DNA]</scope>
    <source>
        <strain evidence="9">CBS 340.73</strain>
    </source>
</reference>
<feature type="transmembrane region" description="Helical" evidence="7">
    <location>
        <begin position="376"/>
        <end position="393"/>
    </location>
</feature>
<name>A0AAN6NK04_9PEZI</name>
<feature type="transmembrane region" description="Helical" evidence="7">
    <location>
        <begin position="413"/>
        <end position="431"/>
    </location>
</feature>
<keyword evidence="9" id="KW-1185">Reference proteome</keyword>
<dbReference type="GO" id="GO:0006506">
    <property type="term" value="P:GPI anchor biosynthetic process"/>
    <property type="evidence" value="ECO:0007669"/>
    <property type="project" value="TreeGrafter"/>
</dbReference>
<evidence type="ECO:0000256" key="6">
    <source>
        <dbReference type="SAM" id="MobiDB-lite"/>
    </source>
</evidence>
<keyword evidence="5 7" id="KW-0472">Membrane</keyword>
<protein>
    <submittedName>
        <fullName evidence="8">Glycerol uptake protein 1</fullName>
    </submittedName>
</protein>
<feature type="transmembrane region" description="Helical" evidence="7">
    <location>
        <begin position="336"/>
        <end position="355"/>
    </location>
</feature>
<evidence type="ECO:0000256" key="5">
    <source>
        <dbReference type="ARBA" id="ARBA00023136"/>
    </source>
</evidence>
<feature type="transmembrane region" description="Helical" evidence="7">
    <location>
        <begin position="77"/>
        <end position="95"/>
    </location>
</feature>
<dbReference type="Proteomes" id="UP001303473">
    <property type="component" value="Unassembled WGS sequence"/>
</dbReference>
<feature type="transmembrane region" description="Helical" evidence="7">
    <location>
        <begin position="495"/>
        <end position="513"/>
    </location>
</feature>
<proteinExistence type="inferred from homology"/>
<feature type="transmembrane region" description="Helical" evidence="7">
    <location>
        <begin position="519"/>
        <end position="540"/>
    </location>
</feature>
<keyword evidence="3 7" id="KW-0812">Transmembrane</keyword>
<feature type="transmembrane region" description="Helical" evidence="7">
    <location>
        <begin position="174"/>
        <end position="200"/>
    </location>
</feature>
<accession>A0AAN6NK04</accession>
<feature type="transmembrane region" description="Helical" evidence="7">
    <location>
        <begin position="552"/>
        <end position="573"/>
    </location>
</feature>
<evidence type="ECO:0000256" key="4">
    <source>
        <dbReference type="ARBA" id="ARBA00022989"/>
    </source>
</evidence>
<comment type="subcellular location">
    <subcellularLocation>
        <location evidence="1">Membrane</location>
        <topology evidence="1">Multi-pass membrane protein</topology>
    </subcellularLocation>
</comment>
<evidence type="ECO:0000256" key="7">
    <source>
        <dbReference type="SAM" id="Phobius"/>
    </source>
</evidence>
<feature type="region of interest" description="Disordered" evidence="6">
    <location>
        <begin position="22"/>
        <end position="61"/>
    </location>
</feature>
<organism evidence="8 9">
    <name type="scientific">Diplogelasinospora grovesii</name>
    <dbReference type="NCBI Taxonomy" id="303347"/>
    <lineage>
        <taxon>Eukaryota</taxon>
        <taxon>Fungi</taxon>
        <taxon>Dikarya</taxon>
        <taxon>Ascomycota</taxon>
        <taxon>Pezizomycotina</taxon>
        <taxon>Sordariomycetes</taxon>
        <taxon>Sordariomycetidae</taxon>
        <taxon>Sordariales</taxon>
        <taxon>Diplogelasinosporaceae</taxon>
        <taxon>Diplogelasinospora</taxon>
    </lineage>
</organism>
<dbReference type="AlphaFoldDB" id="A0AAN6NK04"/>
<comment type="similarity">
    <text evidence="2">Belongs to the membrane-bound acyltransferase family.</text>
</comment>
<dbReference type="PANTHER" id="PTHR13285:SF18">
    <property type="entry name" value="PROTEIN-CYSTEINE N-PALMITOYLTRANSFERASE RASP"/>
    <property type="match status" value="1"/>
</dbReference>
<evidence type="ECO:0000313" key="9">
    <source>
        <dbReference type="Proteomes" id="UP001303473"/>
    </source>
</evidence>
<dbReference type="InterPro" id="IPR004299">
    <property type="entry name" value="MBOAT_fam"/>
</dbReference>
<dbReference type="EMBL" id="MU853755">
    <property type="protein sequence ID" value="KAK3945413.1"/>
    <property type="molecule type" value="Genomic_DNA"/>
</dbReference>
<dbReference type="Pfam" id="PF03062">
    <property type="entry name" value="MBOAT"/>
    <property type="match status" value="1"/>
</dbReference>
<evidence type="ECO:0000313" key="8">
    <source>
        <dbReference type="EMBL" id="KAK3945413.1"/>
    </source>
</evidence>
<dbReference type="GO" id="GO:0005783">
    <property type="term" value="C:endoplasmic reticulum"/>
    <property type="evidence" value="ECO:0007669"/>
    <property type="project" value="TreeGrafter"/>
</dbReference>
<evidence type="ECO:0000256" key="2">
    <source>
        <dbReference type="ARBA" id="ARBA00010323"/>
    </source>
</evidence>
<feature type="transmembrane region" description="Helical" evidence="7">
    <location>
        <begin position="593"/>
        <end position="614"/>
    </location>
</feature>
<keyword evidence="4 7" id="KW-1133">Transmembrane helix</keyword>
<dbReference type="GO" id="GO:0016020">
    <property type="term" value="C:membrane"/>
    <property type="evidence" value="ECO:0007669"/>
    <property type="project" value="UniProtKB-SubCell"/>
</dbReference>
<dbReference type="InterPro" id="IPR051085">
    <property type="entry name" value="MB_O-acyltransferase"/>
</dbReference>
<feature type="compositionally biased region" description="Basic and acidic residues" evidence="6">
    <location>
        <begin position="37"/>
        <end position="46"/>
    </location>
</feature>
<evidence type="ECO:0000256" key="3">
    <source>
        <dbReference type="ARBA" id="ARBA00022692"/>
    </source>
</evidence>
<dbReference type="GO" id="GO:0008374">
    <property type="term" value="F:O-acyltransferase activity"/>
    <property type="evidence" value="ECO:0007669"/>
    <property type="project" value="TreeGrafter"/>
</dbReference>
<feature type="transmembrane region" description="Helical" evidence="7">
    <location>
        <begin position="212"/>
        <end position="230"/>
    </location>
</feature>
<sequence>MGRPLAFFKSVYDLDTLDTRFTTPSSVPYRRPAGNTRDGKRDDDTQTPKNGNGKGEAGGVEKRWAAEPSKWKTPEFYFYYLVIATVVPYMFWIAYDVSRPSDPRYSKYSHHLSKGWIPGRQIDVSDDQYHSFRTNLPYMGLLLLFHPLLRRVWNSVYPAPQPGAEGRFQQRTSFDFCFAILFLVILHGFSAVKVLAILALNYRLATTLPKKYVPAATWGFNICILFANELSTGYKFRDMALFIAGPPKPLSSLVDGPAPLVKLGEWLDSFGGLQPRWEILFNITILRLISFNLDYYWSLDRRSASPIEKQLDPANLSERDRVQTPSQPGDYSFRNYVGYAIYAPLYLTGPIITFNDYISQCRYQPSTIEKSRTARYGVRFVLVLLAMELVLHYDYVGAISKSAPSWGSYTPAQISLLSFFNLHIIWLKLLLPWRFFRLWSLVDGIDPPENMLRCVSNNYSTLSFWRAWHRSYYRWLLRYIYIPLGGSSFRSWRQAVRTVLTYLMVFTFVALWHDIQMRLLIWGWLVVFFFLPEIAASYIFPKKKWEDHPTQYRMLCCVGGVANVLMMITANLVGFAVGLDGLESILRGIFNDYSGVLFLVTACSALFIGIQVMFEIRQSELRRGISMKC</sequence>
<dbReference type="PANTHER" id="PTHR13285">
    <property type="entry name" value="ACYLTRANSFERASE"/>
    <property type="match status" value="1"/>
</dbReference>
<gene>
    <name evidence="8" type="ORF">QBC46DRAFT_372175</name>
</gene>
<evidence type="ECO:0000256" key="1">
    <source>
        <dbReference type="ARBA" id="ARBA00004141"/>
    </source>
</evidence>
<comment type="caution">
    <text evidence="8">The sequence shown here is derived from an EMBL/GenBank/DDBJ whole genome shotgun (WGS) entry which is preliminary data.</text>
</comment>